<feature type="region of interest" description="Disordered" evidence="1">
    <location>
        <begin position="1"/>
        <end position="30"/>
    </location>
</feature>
<organism evidence="2 3">
    <name type="scientific">Pseudomonas asuensis</name>
    <dbReference type="NCBI Taxonomy" id="1825787"/>
    <lineage>
        <taxon>Bacteria</taxon>
        <taxon>Pseudomonadati</taxon>
        <taxon>Pseudomonadota</taxon>
        <taxon>Gammaproteobacteria</taxon>
        <taxon>Pseudomonadales</taxon>
        <taxon>Pseudomonadaceae</taxon>
        <taxon>Pseudomonas</taxon>
    </lineage>
</organism>
<feature type="compositionally biased region" description="Polar residues" evidence="1">
    <location>
        <begin position="95"/>
        <end position="118"/>
    </location>
</feature>
<gene>
    <name evidence="2" type="ORF">GCM10009425_49180</name>
</gene>
<evidence type="ECO:0000313" key="3">
    <source>
        <dbReference type="Proteomes" id="UP000616499"/>
    </source>
</evidence>
<evidence type="ECO:0000313" key="2">
    <source>
        <dbReference type="EMBL" id="GGM32877.1"/>
    </source>
</evidence>
<feature type="compositionally biased region" description="Polar residues" evidence="1">
    <location>
        <begin position="11"/>
        <end position="28"/>
    </location>
</feature>
<name>A0ABQ2H3S5_9PSED</name>
<evidence type="ECO:0000256" key="1">
    <source>
        <dbReference type="SAM" id="MobiDB-lite"/>
    </source>
</evidence>
<keyword evidence="3" id="KW-1185">Reference proteome</keyword>
<accession>A0ABQ2H3S5</accession>
<comment type="caution">
    <text evidence="2">The sequence shown here is derived from an EMBL/GenBank/DDBJ whole genome shotgun (WGS) entry which is preliminary data.</text>
</comment>
<dbReference type="EMBL" id="BMNW01000049">
    <property type="protein sequence ID" value="GGM32877.1"/>
    <property type="molecule type" value="Genomic_DNA"/>
</dbReference>
<protein>
    <submittedName>
        <fullName evidence="2">Uncharacterized protein</fullName>
    </submittedName>
</protein>
<feature type="region of interest" description="Disordered" evidence="1">
    <location>
        <begin position="95"/>
        <end position="188"/>
    </location>
</feature>
<dbReference type="Proteomes" id="UP000616499">
    <property type="component" value="Unassembled WGS sequence"/>
</dbReference>
<proteinExistence type="predicted"/>
<feature type="compositionally biased region" description="Low complexity" evidence="1">
    <location>
        <begin position="139"/>
        <end position="151"/>
    </location>
</feature>
<reference evidence="3" key="1">
    <citation type="journal article" date="2019" name="Int. J. Syst. Evol. Microbiol.">
        <title>The Global Catalogue of Microorganisms (GCM) 10K type strain sequencing project: providing services to taxonomists for standard genome sequencing and annotation.</title>
        <authorList>
            <consortium name="The Broad Institute Genomics Platform"/>
            <consortium name="The Broad Institute Genome Sequencing Center for Infectious Disease"/>
            <person name="Wu L."/>
            <person name="Ma J."/>
        </authorList>
    </citation>
    <scope>NUCLEOTIDE SEQUENCE [LARGE SCALE GENOMIC DNA]</scope>
    <source>
        <strain evidence="3">JCM 13501</strain>
    </source>
</reference>
<sequence>MGQPFGLEAGTYQSSPNFESGQGKSHGNGTIDFGGSTNLCLQNNQVNFGSNHQQLSPYKSSANGQSSQDDDLMALVRDLIQQIAQSLLQFMQQNQNGNTDSSKNNFKGNSSPNNSITPQDAMVSPPVQNIAATQPPVPESTSVPTSSSTPTAQADAAKPSEVAPKTDSYTSVGGGQTAGSGPYSMNISNTQDHEVKIGQFDQNEKLIGEITLAPKGQPGSTGTMKYQADTTTLMKQADEDGQYRPDASRLEAYNGFINTSYIDGRNASIHASDGKGFEIGDSKSIAEEAKKAGLINNINDTIPGWYDGSTTEMQEGGKFLEKELGTGDSYIHPNDDQLGQGKNPMRHTDSMTLNVEFGEA</sequence>